<keyword evidence="4" id="KW-0472">Membrane</keyword>
<dbReference type="InterPro" id="IPR045584">
    <property type="entry name" value="Pilin-like"/>
</dbReference>
<dbReference type="Pfam" id="PF07963">
    <property type="entry name" value="N_methyl"/>
    <property type="match status" value="1"/>
</dbReference>
<dbReference type="EMBL" id="JACOFU010000003">
    <property type="protein sequence ID" value="MBC3831603.1"/>
    <property type="molecule type" value="Genomic_DNA"/>
</dbReference>
<keyword evidence="3" id="KW-0281">Fimbrium</keyword>
<evidence type="ECO:0000256" key="3">
    <source>
        <dbReference type="RuleBase" id="RU000389"/>
    </source>
</evidence>
<dbReference type="Gene3D" id="3.30.700.10">
    <property type="entry name" value="Glycoprotein, Type 4 Pilin"/>
    <property type="match status" value="1"/>
</dbReference>
<dbReference type="InterPro" id="IPR012902">
    <property type="entry name" value="N_methyl_site"/>
</dbReference>
<dbReference type="Pfam" id="PF00114">
    <property type="entry name" value="Pilin"/>
    <property type="match status" value="1"/>
</dbReference>
<evidence type="ECO:0000256" key="1">
    <source>
        <dbReference type="ARBA" id="ARBA00005233"/>
    </source>
</evidence>
<accession>A0ABR6XQI9</accession>
<feature type="transmembrane region" description="Helical" evidence="4">
    <location>
        <begin position="12"/>
        <end position="33"/>
    </location>
</feature>
<keyword evidence="4" id="KW-0812">Transmembrane</keyword>
<gene>
    <name evidence="5" type="ORF">H8K33_08775</name>
</gene>
<comment type="similarity">
    <text evidence="1 3">Belongs to the N-Me-Phe pilin family.</text>
</comment>
<evidence type="ECO:0000256" key="4">
    <source>
        <dbReference type="SAM" id="Phobius"/>
    </source>
</evidence>
<comment type="caution">
    <text evidence="5">The sequence shown here is derived from an EMBL/GenBank/DDBJ whole genome shotgun (WGS) entry which is preliminary data.</text>
</comment>
<evidence type="ECO:0000256" key="2">
    <source>
        <dbReference type="ARBA" id="ARBA00022481"/>
    </source>
</evidence>
<dbReference type="Proteomes" id="UP000643610">
    <property type="component" value="Unassembled WGS sequence"/>
</dbReference>
<dbReference type="RefSeq" id="WP_186890649.1">
    <property type="nucleotide sequence ID" value="NZ_JACOFU010000003.1"/>
</dbReference>
<keyword evidence="6" id="KW-1185">Reference proteome</keyword>
<sequence>MKSTRIQQGFTLIELMIVVAIIGILAAVALPAYKQYTTKARFSEVIAATGGFKTGVETCAQTGSCLTAGAIAGLVAGAGDIPAAPVANNHVASVAISDTGTITGTATNNNGLGNQTYILVPTLTAGGQVTWTSNTGSCFTATPKIC</sequence>
<dbReference type="PANTHER" id="PTHR30093">
    <property type="entry name" value="GENERAL SECRETION PATHWAY PROTEIN G"/>
    <property type="match status" value="1"/>
</dbReference>
<keyword evidence="2" id="KW-0488">Methylation</keyword>
<name>A0ABR6XQI9_9BURK</name>
<dbReference type="NCBIfam" id="TIGR02532">
    <property type="entry name" value="IV_pilin_GFxxxE"/>
    <property type="match status" value="1"/>
</dbReference>
<evidence type="ECO:0000313" key="6">
    <source>
        <dbReference type="Proteomes" id="UP000643610"/>
    </source>
</evidence>
<evidence type="ECO:0000313" key="5">
    <source>
        <dbReference type="EMBL" id="MBC3831603.1"/>
    </source>
</evidence>
<dbReference type="SUPFAM" id="SSF54523">
    <property type="entry name" value="Pili subunits"/>
    <property type="match status" value="1"/>
</dbReference>
<reference evidence="5 6" key="1">
    <citation type="submission" date="2020-08" db="EMBL/GenBank/DDBJ databases">
        <title>Novel species isolated from subtropical streams in China.</title>
        <authorList>
            <person name="Lu H."/>
        </authorList>
    </citation>
    <scope>NUCLEOTIDE SEQUENCE [LARGE SCALE GENOMIC DNA]</scope>
    <source>
        <strain evidence="5 6">KCTC 52442</strain>
    </source>
</reference>
<dbReference type="PROSITE" id="PS00409">
    <property type="entry name" value="PROKAR_NTER_METHYL"/>
    <property type="match status" value="1"/>
</dbReference>
<organism evidence="5 6">
    <name type="scientific">Undibacterium amnicola</name>
    <dbReference type="NCBI Taxonomy" id="1834038"/>
    <lineage>
        <taxon>Bacteria</taxon>
        <taxon>Pseudomonadati</taxon>
        <taxon>Pseudomonadota</taxon>
        <taxon>Betaproteobacteria</taxon>
        <taxon>Burkholderiales</taxon>
        <taxon>Oxalobacteraceae</taxon>
        <taxon>Undibacterium</taxon>
    </lineage>
</organism>
<dbReference type="InterPro" id="IPR001082">
    <property type="entry name" value="Pilin"/>
</dbReference>
<proteinExistence type="inferred from homology"/>
<protein>
    <submittedName>
        <fullName evidence="5">Prepilin-type N-terminal cleavage/methylation domain-containing protein</fullName>
    </submittedName>
</protein>
<dbReference type="PANTHER" id="PTHR30093:SF34">
    <property type="entry name" value="PREPILIN PEPTIDASE-DEPENDENT PROTEIN D"/>
    <property type="match status" value="1"/>
</dbReference>
<keyword evidence="4" id="KW-1133">Transmembrane helix</keyword>